<dbReference type="PROSITE" id="PS50082">
    <property type="entry name" value="WD_REPEATS_2"/>
    <property type="match status" value="2"/>
</dbReference>
<dbReference type="GO" id="GO:0045943">
    <property type="term" value="P:positive regulation of transcription by RNA polymerase I"/>
    <property type="evidence" value="ECO:0007669"/>
    <property type="project" value="TreeGrafter"/>
</dbReference>
<keyword evidence="9" id="KW-1185">Reference proteome</keyword>
<dbReference type="SUPFAM" id="SSF50978">
    <property type="entry name" value="WD40 repeat-like"/>
    <property type="match status" value="1"/>
</dbReference>
<dbReference type="SMART" id="SM00320">
    <property type="entry name" value="WD40"/>
    <property type="match status" value="6"/>
</dbReference>
<evidence type="ECO:0000256" key="2">
    <source>
        <dbReference type="ARBA" id="ARBA00022552"/>
    </source>
</evidence>
<protein>
    <recommendedName>
        <fullName evidence="7">U3 small nucleolar RNA-associated protein 15 C-terminal domain-containing protein</fullName>
    </recommendedName>
</protein>
<comment type="caution">
    <text evidence="8">The sequence shown here is derived from an EMBL/GenBank/DDBJ whole genome shotgun (WGS) entry which is preliminary data.</text>
</comment>
<evidence type="ECO:0000256" key="1">
    <source>
        <dbReference type="ARBA" id="ARBA00004604"/>
    </source>
</evidence>
<dbReference type="Proteomes" id="UP000029725">
    <property type="component" value="Unassembled WGS sequence"/>
</dbReference>
<keyword evidence="5" id="KW-0539">Nucleus</keyword>
<sequence>MLYWNTFKVTHRVETGSPAMEVLFTPLTETLTWATGSTISICSGSSTEVQKRLTRCKEDITCIAYRSDGRLLLSGCVSGLMQLHDVKSRSIMRTLSGHTRAVTAISFLGNSGRAISASEDMTVGLWDILGEKMLSRFEGHTDYVKSLAFSLDSNPDVFYSGLGSYDKSIRCWDLRTGETLAAFQHEEPVESMVIGSGSILYSAAGSKIYGWDLVSSTASKSPLFSYTPHQKTITALVYDRKTMSILTGSIDHHVKVIGIDPATGELRTERTFVYGSPILCVVLNDGGNRLAVGMASGQISIRERKESPPIAKTATKSTSRIVVEKASLPKYREIDSLLRSFDHRRALDVAIASPSASVLALLFEEFARRGVLLAVFSGRSLEYLKRLSLVLLQYSTDPHHAPIMIRSLQVLVDFLESFSIKNPVERQSILDLLSKFRVRIQNELALQEEVSAVSGVLELLLANTTSG</sequence>
<dbReference type="InterPro" id="IPR001680">
    <property type="entry name" value="WD40_rpt"/>
</dbReference>
<dbReference type="InterPro" id="IPR036322">
    <property type="entry name" value="WD40_repeat_dom_sf"/>
</dbReference>
<dbReference type="Pfam" id="PF00400">
    <property type="entry name" value="WD40"/>
    <property type="match status" value="4"/>
</dbReference>
<feature type="domain" description="U3 small nucleolar RNA-associated protein 15 C-terminal" evidence="7">
    <location>
        <begin position="315"/>
        <end position="460"/>
    </location>
</feature>
<dbReference type="OrthoDB" id="544788at2759"/>
<gene>
    <name evidence="8" type="ORF">DI09_121p20</name>
</gene>
<dbReference type="VEuPathDB" id="MicrosporidiaDB:DI09_121p20"/>
<keyword evidence="2" id="KW-0698">rRNA processing</keyword>
<dbReference type="GO" id="GO:0005730">
    <property type="term" value="C:nucleolus"/>
    <property type="evidence" value="ECO:0007669"/>
    <property type="project" value="UniProtKB-SubCell"/>
</dbReference>
<dbReference type="RefSeq" id="XP_013239379.1">
    <property type="nucleotide sequence ID" value="XM_013383925.1"/>
</dbReference>
<evidence type="ECO:0000256" key="5">
    <source>
        <dbReference type="ARBA" id="ARBA00023242"/>
    </source>
</evidence>
<evidence type="ECO:0000256" key="4">
    <source>
        <dbReference type="ARBA" id="ARBA00022737"/>
    </source>
</evidence>
<dbReference type="Gene3D" id="2.130.10.10">
    <property type="entry name" value="YVTN repeat-like/Quinoprotein amine dehydrogenase"/>
    <property type="match status" value="2"/>
</dbReference>
<dbReference type="InterPro" id="IPR019775">
    <property type="entry name" value="WD40_repeat_CS"/>
</dbReference>
<dbReference type="PANTHER" id="PTHR19924:SF26">
    <property type="entry name" value="U3 SMALL NUCLEOLAR RNA-ASSOCIATED PROTEIN 15 HOMOLOG"/>
    <property type="match status" value="1"/>
</dbReference>
<feature type="repeat" description="WD" evidence="6">
    <location>
        <begin position="137"/>
        <end position="182"/>
    </location>
</feature>
<dbReference type="InterPro" id="IPR018983">
    <property type="entry name" value="U3_snoRNA-assocProt_15_C"/>
</dbReference>
<dbReference type="PROSITE" id="PS00678">
    <property type="entry name" value="WD_REPEATS_1"/>
    <property type="match status" value="1"/>
</dbReference>
<dbReference type="GeneID" id="25258166"/>
<dbReference type="AlphaFoldDB" id="A0A098VV25"/>
<dbReference type="InterPro" id="IPR015943">
    <property type="entry name" value="WD40/YVTN_repeat-like_dom_sf"/>
</dbReference>
<dbReference type="EMBL" id="JMKJ01000024">
    <property type="protein sequence ID" value="KGG52943.1"/>
    <property type="molecule type" value="Genomic_DNA"/>
</dbReference>
<evidence type="ECO:0000313" key="9">
    <source>
        <dbReference type="Proteomes" id="UP000029725"/>
    </source>
</evidence>
<evidence type="ECO:0000313" key="8">
    <source>
        <dbReference type="EMBL" id="KGG52943.1"/>
    </source>
</evidence>
<dbReference type="PANTHER" id="PTHR19924">
    <property type="entry name" value="UTP15 U3 SMALL NUCLEOLAR RNA-ASSOCIATED PROTEIN 15 FAMILY MEMBER"/>
    <property type="match status" value="1"/>
</dbReference>
<dbReference type="Pfam" id="PF09384">
    <property type="entry name" value="UTP15_C"/>
    <property type="match status" value="1"/>
</dbReference>
<dbReference type="GO" id="GO:0006364">
    <property type="term" value="P:rRNA processing"/>
    <property type="evidence" value="ECO:0007669"/>
    <property type="project" value="UniProtKB-KW"/>
</dbReference>
<comment type="subcellular location">
    <subcellularLocation>
        <location evidence="1">Nucleus</location>
        <location evidence="1">Nucleolus</location>
    </subcellularLocation>
</comment>
<reference evidence="8 9" key="1">
    <citation type="submission" date="2014-04" db="EMBL/GenBank/DDBJ databases">
        <title>A new species of microsporidia sheds light on the evolution of extreme parasitism.</title>
        <authorList>
            <person name="Haag K.L."/>
            <person name="James T.Y."/>
            <person name="Larsson R."/>
            <person name="Schaer T.M."/>
            <person name="Refardt D."/>
            <person name="Pombert J.-F."/>
            <person name="Ebert D."/>
        </authorList>
    </citation>
    <scope>NUCLEOTIDE SEQUENCE [LARGE SCALE GENOMIC DNA]</scope>
    <source>
        <strain evidence="8 9">UGP3</strain>
        <tissue evidence="8">Spores</tissue>
    </source>
</reference>
<organism evidence="8 9">
    <name type="scientific">Mitosporidium daphniae</name>
    <dbReference type="NCBI Taxonomy" id="1485682"/>
    <lineage>
        <taxon>Eukaryota</taxon>
        <taxon>Fungi</taxon>
        <taxon>Fungi incertae sedis</taxon>
        <taxon>Microsporidia</taxon>
        <taxon>Mitosporidium</taxon>
    </lineage>
</organism>
<keyword evidence="4" id="KW-0677">Repeat</keyword>
<proteinExistence type="predicted"/>
<feature type="repeat" description="WD" evidence="6">
    <location>
        <begin position="95"/>
        <end position="136"/>
    </location>
</feature>
<name>A0A098VV25_9MICR</name>
<evidence type="ECO:0000256" key="6">
    <source>
        <dbReference type="PROSITE-ProRule" id="PRU00221"/>
    </source>
</evidence>
<dbReference type="HOGENOM" id="CLU_021102_4_0_1"/>
<evidence type="ECO:0000259" key="7">
    <source>
        <dbReference type="Pfam" id="PF09384"/>
    </source>
</evidence>
<accession>A0A098VV25</accession>
<evidence type="ECO:0000256" key="3">
    <source>
        <dbReference type="ARBA" id="ARBA00022574"/>
    </source>
</evidence>
<keyword evidence="3 6" id="KW-0853">WD repeat</keyword>
<dbReference type="PROSITE" id="PS50294">
    <property type="entry name" value="WD_REPEATS_REGION"/>
    <property type="match status" value="1"/>
</dbReference>